<feature type="compositionally biased region" description="Basic and acidic residues" evidence="1">
    <location>
        <begin position="85"/>
        <end position="97"/>
    </location>
</feature>
<evidence type="ECO:0000256" key="1">
    <source>
        <dbReference type="SAM" id="MobiDB-lite"/>
    </source>
</evidence>
<proteinExistence type="predicted"/>
<evidence type="ECO:0000313" key="3">
    <source>
        <dbReference type="Proteomes" id="UP000035037"/>
    </source>
</evidence>
<gene>
    <name evidence="2" type="ORF">TQ37_04335</name>
</gene>
<dbReference type="PATRIC" id="fig|1608419.3.peg.2408"/>
<organism evidence="2 3">
    <name type="scientific">Candidatus Synechococcus spongiarum 15L</name>
    <dbReference type="NCBI Taxonomy" id="1608419"/>
    <lineage>
        <taxon>Bacteria</taxon>
        <taxon>Bacillati</taxon>
        <taxon>Cyanobacteriota</taxon>
        <taxon>Cyanophyceae</taxon>
        <taxon>Synechococcales</taxon>
        <taxon>Synechococcaceae</taxon>
        <taxon>Synechococcus</taxon>
    </lineage>
</organism>
<reference evidence="2 3" key="2">
    <citation type="submission" date="2015-05" db="EMBL/GenBank/DDBJ databases">
        <title>Lifestyle Evolution in Cyanobacterial Symbionts of Sponges.</title>
        <authorList>
            <person name="Burgsdorf I."/>
            <person name="Slaby B.M."/>
            <person name="Handley K.M."/>
            <person name="Haber M."/>
            <person name="Blom J."/>
            <person name="Marshall C.W."/>
            <person name="Gilbert J.A."/>
            <person name="Hentschel U."/>
            <person name="Steindler L."/>
        </authorList>
    </citation>
    <scope>NUCLEOTIDE SEQUENCE [LARGE SCALE GENOMIC DNA]</scope>
    <source>
        <strain evidence="2">15L</strain>
    </source>
</reference>
<feature type="compositionally biased region" description="Basic and acidic residues" evidence="1">
    <location>
        <begin position="182"/>
        <end position="195"/>
    </location>
</feature>
<dbReference type="AlphaFoldDB" id="A0A0G8AX01"/>
<reference evidence="2 3" key="1">
    <citation type="submission" date="2015-02" db="EMBL/GenBank/DDBJ databases">
        <authorList>
            <person name="Slaby B."/>
            <person name="Hentschel U."/>
        </authorList>
    </citation>
    <scope>NUCLEOTIDE SEQUENCE [LARGE SCALE GENOMIC DNA]</scope>
    <source>
        <strain evidence="2">15L</strain>
    </source>
</reference>
<name>A0A0G8AX01_9SYNE</name>
<dbReference type="EMBL" id="JYFQ01000088">
    <property type="protein sequence ID" value="KKZ13518.1"/>
    <property type="molecule type" value="Genomic_DNA"/>
</dbReference>
<feature type="region of interest" description="Disordered" evidence="1">
    <location>
        <begin position="68"/>
        <end position="219"/>
    </location>
</feature>
<accession>A0A0G8AX01</accession>
<dbReference type="Proteomes" id="UP000035037">
    <property type="component" value="Unassembled WGS sequence"/>
</dbReference>
<comment type="caution">
    <text evidence="2">The sequence shown here is derived from an EMBL/GenBank/DDBJ whole genome shotgun (WGS) entry which is preliminary data.</text>
</comment>
<protein>
    <submittedName>
        <fullName evidence="2">Uncharacterized protein</fullName>
    </submittedName>
</protein>
<sequence length="219" mass="24759">MPQERVIAQVKPRLQHCLEQRDRPGVVALTTWLVHRHGHALLQQLLSQPEWSSHRLWWGEQIGRLRPGLQPQSQLQPHCKTIPTGKERQDDRTEEKLPVVARSAADQAEPAPGLRQHPGPEAGLPLDGHPESRTEPADQIRDDVKPTPAQVTKRRLKMDQSAKPVPLQGKNGDIPTVTPATGKERSPNDSPDRQHRSLHLRSWLPRSRLPHQCPWQDAA</sequence>
<feature type="compositionally biased region" description="Basic and acidic residues" evidence="1">
    <location>
        <begin position="128"/>
        <end position="145"/>
    </location>
</feature>
<evidence type="ECO:0000313" key="2">
    <source>
        <dbReference type="EMBL" id="KKZ13518.1"/>
    </source>
</evidence>